<dbReference type="OrthoDB" id="2055408at2"/>
<evidence type="ECO:0000313" key="2">
    <source>
        <dbReference type="Proteomes" id="UP000190814"/>
    </source>
</evidence>
<dbReference type="EMBL" id="FUXZ01000013">
    <property type="protein sequence ID" value="SKA70349.1"/>
    <property type="molecule type" value="Genomic_DNA"/>
</dbReference>
<organism evidence="1 2">
    <name type="scientific">Eubacterium uniforme</name>
    <dbReference type="NCBI Taxonomy" id="39495"/>
    <lineage>
        <taxon>Bacteria</taxon>
        <taxon>Bacillati</taxon>
        <taxon>Bacillota</taxon>
        <taxon>Clostridia</taxon>
        <taxon>Eubacteriales</taxon>
        <taxon>Eubacteriaceae</taxon>
        <taxon>Eubacterium</taxon>
    </lineage>
</organism>
<proteinExistence type="predicted"/>
<dbReference type="Proteomes" id="UP000190814">
    <property type="component" value="Unassembled WGS sequence"/>
</dbReference>
<evidence type="ECO:0000313" key="1">
    <source>
        <dbReference type="EMBL" id="SKA70349.1"/>
    </source>
</evidence>
<dbReference type="RefSeq" id="WP_078766848.1">
    <property type="nucleotide sequence ID" value="NZ_FUXZ01000013.1"/>
</dbReference>
<accession>A0A1T4VZM9</accession>
<name>A0A1T4VZM9_9FIRM</name>
<keyword evidence="2" id="KW-1185">Reference proteome</keyword>
<dbReference type="AlphaFoldDB" id="A0A1T4VZM9"/>
<dbReference type="STRING" id="39495.SAMN02745111_02011"/>
<gene>
    <name evidence="1" type="ORF">SAMN02745111_02011</name>
</gene>
<protein>
    <submittedName>
        <fullName evidence="1">Uncharacterized protein</fullName>
    </submittedName>
</protein>
<reference evidence="1 2" key="1">
    <citation type="submission" date="2017-02" db="EMBL/GenBank/DDBJ databases">
        <authorList>
            <person name="Peterson S.W."/>
        </authorList>
    </citation>
    <scope>NUCLEOTIDE SEQUENCE [LARGE SCALE GENOMIC DNA]</scope>
    <source>
        <strain evidence="1 2">ATCC 35992</strain>
    </source>
</reference>
<sequence>MEAKRYDVDIICQYSKEGNIIPLRIRVVGDDGEPRVFKIDSYKELSGNGTYTTNDGVYVTNRTIFFECKIDVDGSTREIRLYYRECENNWFITA</sequence>